<dbReference type="AlphaFoldDB" id="A0A081S5N5"/>
<dbReference type="GO" id="GO:0043248">
    <property type="term" value="P:proteasome assembly"/>
    <property type="evidence" value="ECO:0007669"/>
    <property type="project" value="InterPro"/>
</dbReference>
<evidence type="ECO:0000313" key="2">
    <source>
        <dbReference type="Proteomes" id="UP000028027"/>
    </source>
</evidence>
<gene>
    <name evidence="1" type="ORF">AAA799E16_01084</name>
</gene>
<dbReference type="Pfam" id="PF16093">
    <property type="entry name" value="PAC4"/>
    <property type="match status" value="1"/>
</dbReference>
<dbReference type="PATRIC" id="fig|1502292.3.peg.1003"/>
<protein>
    <submittedName>
        <fullName evidence="1">Uncharacterized protein</fullName>
    </submittedName>
</protein>
<dbReference type="Proteomes" id="UP000028027">
    <property type="component" value="Unassembled WGS sequence"/>
</dbReference>
<dbReference type="EMBL" id="JNVL01000013">
    <property type="protein sequence ID" value="KER06238.1"/>
    <property type="molecule type" value="Genomic_DNA"/>
</dbReference>
<dbReference type="InterPro" id="IPR032157">
    <property type="entry name" value="PAC4"/>
</dbReference>
<sequence length="113" mass="12479">MNSPNGFFQKLVNLEGRNFSLSIQKFENGYFISVAEGSNKIGSMVASMATGPTPITTTIIPSRTESLFLKLVAERVSTRMRGIALVSAFIQKELDPNTAKDLMSEIMEMIENE</sequence>
<comment type="caution">
    <text evidence="1">The sequence shown here is derived from an EMBL/GenBank/DDBJ whole genome shotgun (WGS) entry which is preliminary data.</text>
</comment>
<name>A0A081S5N5_9ARCH</name>
<organism evidence="1 2">
    <name type="scientific">Marine Group I thaumarchaeote SCGC AAA799-E16</name>
    <dbReference type="NCBI Taxonomy" id="1502292"/>
    <lineage>
        <taxon>Archaea</taxon>
        <taxon>Nitrososphaerota</taxon>
        <taxon>Marine Group I</taxon>
    </lineage>
</organism>
<reference evidence="1 2" key="1">
    <citation type="submission" date="2014-06" db="EMBL/GenBank/DDBJ databases">
        <authorList>
            <person name="Ngugi D.K."/>
            <person name="Blom J."/>
            <person name="Alam I."/>
            <person name="Rashid M."/>
            <person name="Ba Alawi W."/>
            <person name="Zhang G."/>
            <person name="Hikmawan T."/>
            <person name="Guan Y."/>
            <person name="Antunes A."/>
            <person name="Siam R."/>
            <person name="Eldorry H."/>
            <person name="Bajic V."/>
            <person name="Stingl U."/>
        </authorList>
    </citation>
    <scope>NUCLEOTIDE SEQUENCE [LARGE SCALE GENOMIC DNA]</scope>
    <source>
        <strain evidence="1">SCGC AAA799-E16</strain>
    </source>
</reference>
<proteinExistence type="predicted"/>
<keyword evidence="2" id="KW-1185">Reference proteome</keyword>
<accession>A0A081S5N5</accession>
<evidence type="ECO:0000313" key="1">
    <source>
        <dbReference type="EMBL" id="KER06238.1"/>
    </source>
</evidence>